<dbReference type="HOGENOM" id="CLU_089876_4_0_5"/>
<name>A7ING9_XANP2</name>
<evidence type="ECO:0000256" key="1">
    <source>
        <dbReference type="SAM" id="MobiDB-lite"/>
    </source>
</evidence>
<protein>
    <submittedName>
        <fullName evidence="3">Thioesterase superfamily protein</fullName>
    </submittedName>
</protein>
<dbReference type="AlphaFoldDB" id="A7ING9"/>
<dbReference type="GO" id="GO:0016790">
    <property type="term" value="F:thiolester hydrolase activity"/>
    <property type="evidence" value="ECO:0007669"/>
    <property type="project" value="UniProtKB-ARBA"/>
</dbReference>
<dbReference type="CDD" id="cd03443">
    <property type="entry name" value="PaaI_thioesterase"/>
    <property type="match status" value="1"/>
</dbReference>
<keyword evidence="4" id="KW-1185">Reference proteome</keyword>
<dbReference type="STRING" id="78245.Xaut_4342"/>
<dbReference type="Pfam" id="PF03061">
    <property type="entry name" value="4HBT"/>
    <property type="match status" value="1"/>
</dbReference>
<dbReference type="EMBL" id="CP000781">
    <property type="protein sequence ID" value="ABS69563.1"/>
    <property type="molecule type" value="Genomic_DNA"/>
</dbReference>
<sequence length="169" mass="17700">MHKTRPVRAGPKRSQGQEMDGMDAARGAVMSVKELEAFLTLEFPQAFGPGKPHHVESVGRNVATVRLDADESHLRPGGTVSGPAMMALADVAIYVALLGQIGPVGLAVTTNLSINFLRKPAPGPMFADAKLIKLGKRLAVGEVGLRGPGSDELVAHCVATYSIPDRPGA</sequence>
<accession>A7ING9</accession>
<evidence type="ECO:0000259" key="2">
    <source>
        <dbReference type="Pfam" id="PF03061"/>
    </source>
</evidence>
<organism evidence="3 4">
    <name type="scientific">Xanthobacter autotrophicus (strain ATCC BAA-1158 / Py2)</name>
    <dbReference type="NCBI Taxonomy" id="78245"/>
    <lineage>
        <taxon>Bacteria</taxon>
        <taxon>Pseudomonadati</taxon>
        <taxon>Pseudomonadota</taxon>
        <taxon>Alphaproteobacteria</taxon>
        <taxon>Hyphomicrobiales</taxon>
        <taxon>Xanthobacteraceae</taxon>
        <taxon>Xanthobacter</taxon>
    </lineage>
</organism>
<proteinExistence type="predicted"/>
<feature type="domain" description="Thioesterase" evidence="2">
    <location>
        <begin position="77"/>
        <end position="146"/>
    </location>
</feature>
<dbReference type="Proteomes" id="UP000002417">
    <property type="component" value="Chromosome"/>
</dbReference>
<dbReference type="PhylomeDB" id="A7ING9"/>
<gene>
    <name evidence="3" type="ordered locus">Xaut_4342</name>
</gene>
<dbReference type="KEGG" id="xau:Xaut_4342"/>
<dbReference type="InterPro" id="IPR006683">
    <property type="entry name" value="Thioestr_dom"/>
</dbReference>
<evidence type="ECO:0000313" key="3">
    <source>
        <dbReference type="EMBL" id="ABS69563.1"/>
    </source>
</evidence>
<dbReference type="SUPFAM" id="SSF54637">
    <property type="entry name" value="Thioesterase/thiol ester dehydrase-isomerase"/>
    <property type="match status" value="1"/>
</dbReference>
<dbReference type="eggNOG" id="COG2050">
    <property type="taxonomic scope" value="Bacteria"/>
</dbReference>
<dbReference type="InterPro" id="IPR029069">
    <property type="entry name" value="HotDog_dom_sf"/>
</dbReference>
<reference evidence="3 4" key="1">
    <citation type="submission" date="2007-07" db="EMBL/GenBank/DDBJ databases">
        <title>Complete sequence of chromosome of Xanthobacter autotrophicus Py2.</title>
        <authorList>
            <consortium name="US DOE Joint Genome Institute"/>
            <person name="Copeland A."/>
            <person name="Lucas S."/>
            <person name="Lapidus A."/>
            <person name="Barry K."/>
            <person name="Glavina del Rio T."/>
            <person name="Hammon N."/>
            <person name="Israni S."/>
            <person name="Dalin E."/>
            <person name="Tice H."/>
            <person name="Pitluck S."/>
            <person name="Sims D."/>
            <person name="Brettin T."/>
            <person name="Bruce D."/>
            <person name="Detter J.C."/>
            <person name="Han C."/>
            <person name="Tapia R."/>
            <person name="Brainard J."/>
            <person name="Schmutz J."/>
            <person name="Larimer F."/>
            <person name="Land M."/>
            <person name="Hauser L."/>
            <person name="Kyrpides N."/>
            <person name="Kim E."/>
            <person name="Ensigns S.A."/>
            <person name="Richardson P."/>
        </authorList>
    </citation>
    <scope>NUCLEOTIDE SEQUENCE [LARGE SCALE GENOMIC DNA]</scope>
    <source>
        <strain evidence="4">ATCC BAA-1158 / Py2</strain>
    </source>
</reference>
<evidence type="ECO:0000313" key="4">
    <source>
        <dbReference type="Proteomes" id="UP000002417"/>
    </source>
</evidence>
<feature type="region of interest" description="Disordered" evidence="1">
    <location>
        <begin position="1"/>
        <end position="22"/>
    </location>
</feature>
<dbReference type="Gene3D" id="3.10.129.10">
    <property type="entry name" value="Hotdog Thioesterase"/>
    <property type="match status" value="1"/>
</dbReference>